<dbReference type="InterPro" id="IPR016163">
    <property type="entry name" value="Ald_DH_C"/>
</dbReference>
<dbReference type="GO" id="GO:0006574">
    <property type="term" value="P:L-valine catabolic process"/>
    <property type="evidence" value="ECO:0007669"/>
    <property type="project" value="TreeGrafter"/>
</dbReference>
<evidence type="ECO:0000313" key="4">
    <source>
        <dbReference type="Proteomes" id="UP000317648"/>
    </source>
</evidence>
<evidence type="ECO:0000313" key="3">
    <source>
        <dbReference type="EMBL" id="QDU96365.1"/>
    </source>
</evidence>
<dbReference type="FunFam" id="3.40.309.10:FF:000002">
    <property type="entry name" value="Methylmalonate-semialdehyde dehydrogenase (Acylating)"/>
    <property type="match status" value="1"/>
</dbReference>
<keyword evidence="4" id="KW-1185">Reference proteome</keyword>
<dbReference type="RefSeq" id="WP_145055003.1">
    <property type="nucleotide sequence ID" value="NZ_CP036433.1"/>
</dbReference>
<accession>A0A518DX04</accession>
<organism evidence="3 4">
    <name type="scientific">Lignipirellula cremea</name>
    <dbReference type="NCBI Taxonomy" id="2528010"/>
    <lineage>
        <taxon>Bacteria</taxon>
        <taxon>Pseudomonadati</taxon>
        <taxon>Planctomycetota</taxon>
        <taxon>Planctomycetia</taxon>
        <taxon>Pirellulales</taxon>
        <taxon>Pirellulaceae</taxon>
        <taxon>Lignipirellula</taxon>
    </lineage>
</organism>
<evidence type="ECO:0000256" key="1">
    <source>
        <dbReference type="ARBA" id="ARBA00023002"/>
    </source>
</evidence>
<dbReference type="InterPro" id="IPR016161">
    <property type="entry name" value="Ald_DH/histidinol_DH"/>
</dbReference>
<dbReference type="InterPro" id="IPR016162">
    <property type="entry name" value="Ald_DH_N"/>
</dbReference>
<dbReference type="PANTHER" id="PTHR43866">
    <property type="entry name" value="MALONATE-SEMIALDEHYDE DEHYDROGENASE"/>
    <property type="match status" value="1"/>
</dbReference>
<dbReference type="Proteomes" id="UP000317648">
    <property type="component" value="Chromosome"/>
</dbReference>
<dbReference type="AlphaFoldDB" id="A0A518DX04"/>
<protein>
    <submittedName>
        <fullName evidence="3">Methylmalonate semialdehyde dehydrogenase [acylating]</fullName>
        <ecNumber evidence="3">1.2.1.27</ecNumber>
    </submittedName>
</protein>
<dbReference type="KEGG" id="lcre:Pla8534_41850"/>
<reference evidence="3 4" key="1">
    <citation type="submission" date="2019-02" db="EMBL/GenBank/DDBJ databases">
        <title>Deep-cultivation of Planctomycetes and their phenomic and genomic characterization uncovers novel biology.</title>
        <authorList>
            <person name="Wiegand S."/>
            <person name="Jogler M."/>
            <person name="Boedeker C."/>
            <person name="Pinto D."/>
            <person name="Vollmers J."/>
            <person name="Rivas-Marin E."/>
            <person name="Kohn T."/>
            <person name="Peeters S.H."/>
            <person name="Heuer A."/>
            <person name="Rast P."/>
            <person name="Oberbeckmann S."/>
            <person name="Bunk B."/>
            <person name="Jeske O."/>
            <person name="Meyerdierks A."/>
            <person name="Storesund J.E."/>
            <person name="Kallscheuer N."/>
            <person name="Luecker S."/>
            <person name="Lage O.M."/>
            <person name="Pohl T."/>
            <person name="Merkel B.J."/>
            <person name="Hornburger P."/>
            <person name="Mueller R.-W."/>
            <person name="Bruemmer F."/>
            <person name="Labrenz M."/>
            <person name="Spormann A.M."/>
            <person name="Op den Camp H."/>
            <person name="Overmann J."/>
            <person name="Amann R."/>
            <person name="Jetten M.S.M."/>
            <person name="Mascher T."/>
            <person name="Medema M.H."/>
            <person name="Devos D.P."/>
            <person name="Kaster A.-K."/>
            <person name="Ovreas L."/>
            <person name="Rohde M."/>
            <person name="Galperin M.Y."/>
            <person name="Jogler C."/>
        </authorList>
    </citation>
    <scope>NUCLEOTIDE SEQUENCE [LARGE SCALE GENOMIC DNA]</scope>
    <source>
        <strain evidence="3 4">Pla85_3_4</strain>
    </source>
</reference>
<dbReference type="InterPro" id="IPR015590">
    <property type="entry name" value="Aldehyde_DH_dom"/>
</dbReference>
<dbReference type="GO" id="GO:0004491">
    <property type="term" value="F:methylmalonate-semialdehyde dehydrogenase (acylating, NAD) activity"/>
    <property type="evidence" value="ECO:0007669"/>
    <property type="project" value="UniProtKB-EC"/>
</dbReference>
<evidence type="ECO:0000259" key="2">
    <source>
        <dbReference type="Pfam" id="PF00171"/>
    </source>
</evidence>
<dbReference type="PANTHER" id="PTHR43866:SF4">
    <property type="entry name" value="MALONATE-SEMIALDEHYDE DEHYDROGENASE"/>
    <property type="match status" value="1"/>
</dbReference>
<dbReference type="InterPro" id="IPR010061">
    <property type="entry name" value="MeMal-semiAld_DH"/>
</dbReference>
<dbReference type="EMBL" id="CP036433">
    <property type="protein sequence ID" value="QDU96365.1"/>
    <property type="molecule type" value="Genomic_DNA"/>
</dbReference>
<dbReference type="Pfam" id="PF00171">
    <property type="entry name" value="Aldedh"/>
    <property type="match status" value="1"/>
</dbReference>
<dbReference type="EC" id="1.2.1.27" evidence="3"/>
<dbReference type="Gene3D" id="3.40.605.10">
    <property type="entry name" value="Aldehyde Dehydrogenase, Chain A, domain 1"/>
    <property type="match status" value="1"/>
</dbReference>
<keyword evidence="1 3" id="KW-0560">Oxidoreductase</keyword>
<gene>
    <name evidence="3" type="primary">iolA</name>
    <name evidence="3" type="ORF">Pla8534_41850</name>
</gene>
<dbReference type="Gene3D" id="3.40.309.10">
    <property type="entry name" value="Aldehyde Dehydrogenase, Chain A, domain 2"/>
    <property type="match status" value="1"/>
</dbReference>
<proteinExistence type="predicted"/>
<feature type="domain" description="Aldehyde dehydrogenase" evidence="2">
    <location>
        <begin position="14"/>
        <end position="467"/>
    </location>
</feature>
<name>A0A518DX04_9BACT</name>
<dbReference type="GO" id="GO:0006210">
    <property type="term" value="P:thymine catabolic process"/>
    <property type="evidence" value="ECO:0007669"/>
    <property type="project" value="TreeGrafter"/>
</dbReference>
<sequence length="482" mass="51293">MKYPALANTIAAGSSREMLPILSPLDGSTLSEAPLSTAADVDAAAKAAAEAQVEWGARTIRQRAQVFFRYRQLLEQHQHELAELIHEENGKMPGEGLAEIVRAIEVTEFACALPQMIAGEVLEVSSNVECRTQRSPLGVTASITPFNFPMMVPHWTIPIALCLGNAMLFKPSEKTPLSAMRTADLLQQAGLPDGLFSVVHGDRNSVEAICDHPLIRAVTFVGSTAAAKAVYIRSTGNLKRALCLGGAKNHLIVLPDAIEEQTAVNVIASMAGCAGQRCMAAASMIAVGKVDSIIDKVCEEAKKLVPGKNLGAVISLESKQRIERYIDEAEAAGARVLVDGRNTVVAGREGGYYVGPTVLDGVTREMKIAQDEVFGPVLAILRASDVEQAVAIENASPYGNAAAVYTQRGGVARTIANQASAGMIGVNIGVPVPLEPFGFGGWNDSRFGVGDITGRGSIEFWTQTKKITSRWSTELKQGWLGD</sequence>
<dbReference type="SUPFAM" id="SSF53720">
    <property type="entry name" value="ALDH-like"/>
    <property type="match status" value="1"/>
</dbReference>
<dbReference type="OrthoDB" id="4503395at2"/>
<dbReference type="NCBIfam" id="TIGR01722">
    <property type="entry name" value="MMSDH"/>
    <property type="match status" value="1"/>
</dbReference>